<name>A0A1X0IK51_MYCRH</name>
<evidence type="ECO:0000313" key="1">
    <source>
        <dbReference type="EMBL" id="ORB47767.1"/>
    </source>
</evidence>
<accession>A0A1X0IK51</accession>
<dbReference type="Proteomes" id="UP000192534">
    <property type="component" value="Unassembled WGS sequence"/>
</dbReference>
<protein>
    <submittedName>
        <fullName evidence="1">Uncharacterized protein</fullName>
    </submittedName>
</protein>
<reference evidence="1 2" key="1">
    <citation type="submission" date="2016-12" db="EMBL/GenBank/DDBJ databases">
        <title>The new phylogeny of genus Mycobacterium.</title>
        <authorList>
            <person name="Tortoli E."/>
            <person name="Trovato A."/>
            <person name="Cirillo D.M."/>
        </authorList>
    </citation>
    <scope>NUCLEOTIDE SEQUENCE [LARGE SCALE GENOMIC DNA]</scope>
    <source>
        <strain evidence="1 2">DSM 44223</strain>
    </source>
</reference>
<organism evidence="1 2">
    <name type="scientific">Mycolicibacterium rhodesiae</name>
    <name type="common">Mycobacterium rhodesiae</name>
    <dbReference type="NCBI Taxonomy" id="36814"/>
    <lineage>
        <taxon>Bacteria</taxon>
        <taxon>Bacillati</taxon>
        <taxon>Actinomycetota</taxon>
        <taxon>Actinomycetes</taxon>
        <taxon>Mycobacteriales</taxon>
        <taxon>Mycobacteriaceae</taxon>
        <taxon>Mycolicibacterium</taxon>
    </lineage>
</organism>
<evidence type="ECO:0000313" key="2">
    <source>
        <dbReference type="Proteomes" id="UP000192534"/>
    </source>
</evidence>
<keyword evidence="2" id="KW-1185">Reference proteome</keyword>
<dbReference type="RefSeq" id="WP_083122790.1">
    <property type="nucleotide sequence ID" value="NZ_JACKUO010000009.1"/>
</dbReference>
<gene>
    <name evidence="1" type="ORF">BST42_27035</name>
</gene>
<comment type="caution">
    <text evidence="1">The sequence shown here is derived from an EMBL/GenBank/DDBJ whole genome shotgun (WGS) entry which is preliminary data.</text>
</comment>
<dbReference type="AlphaFoldDB" id="A0A1X0IK51"/>
<sequence length="90" mass="9749">MTDDEMPPLLVDWAGLICLCEYGDWDHWAGSVVDAAGNSTYWLMDPSQLNAPCPTGDAFQSHEGTGSLPAHWQARVRVVCDRQTSGGEPG</sequence>
<proteinExistence type="predicted"/>
<dbReference type="EMBL" id="MVIH01000024">
    <property type="protein sequence ID" value="ORB47767.1"/>
    <property type="molecule type" value="Genomic_DNA"/>
</dbReference>